<gene>
    <name evidence="3" type="ORF">SAMN04488498_11534</name>
</gene>
<evidence type="ECO:0000313" key="3">
    <source>
        <dbReference type="EMBL" id="SFK86411.1"/>
    </source>
</evidence>
<dbReference type="InterPro" id="IPR014710">
    <property type="entry name" value="RmlC-like_jellyroll"/>
</dbReference>
<dbReference type="GO" id="GO:0006355">
    <property type="term" value="P:regulation of DNA-templated transcription"/>
    <property type="evidence" value="ECO:0007669"/>
    <property type="project" value="InterPro"/>
</dbReference>
<dbReference type="AlphaFoldDB" id="A0A1I4D2V5"/>
<keyword evidence="1" id="KW-0238">DNA-binding</keyword>
<accession>A0A1I4D2V5</accession>
<dbReference type="RefSeq" id="WP_210249701.1">
    <property type="nucleotide sequence ID" value="NZ_BSPE01000001.1"/>
</dbReference>
<feature type="domain" description="AraC-type arabinose-binding/dimerisation" evidence="2">
    <location>
        <begin position="57"/>
        <end position="96"/>
    </location>
</feature>
<dbReference type="EMBL" id="FOSL01000015">
    <property type="protein sequence ID" value="SFK86411.1"/>
    <property type="molecule type" value="Genomic_DNA"/>
</dbReference>
<dbReference type="InterPro" id="IPR003313">
    <property type="entry name" value="AraC-bd"/>
</dbReference>
<dbReference type="Gene3D" id="2.60.120.10">
    <property type="entry name" value="Jelly Rolls"/>
    <property type="match status" value="1"/>
</dbReference>
<sequence>MHQQMKELPLVEDYGEGFRSRMVEWGGMIVSYETFPNGTDATPLFKGLPGDMCQAPHWGYILKGRVRIKTTNRDFVLKTGDVYYLEPGHVPVYEEDTEVLEFSPREAYQHTIDVVNKNIAASPGAKPLMSERHD</sequence>
<dbReference type="Proteomes" id="UP000323300">
    <property type="component" value="Unassembled WGS sequence"/>
</dbReference>
<reference evidence="3 4" key="1">
    <citation type="submission" date="2016-10" db="EMBL/GenBank/DDBJ databases">
        <authorList>
            <person name="Varghese N."/>
            <person name="Submissions S."/>
        </authorList>
    </citation>
    <scope>NUCLEOTIDE SEQUENCE [LARGE SCALE GENOMIC DNA]</scope>
    <source>
        <strain evidence="3 4">DSM 21822</strain>
    </source>
</reference>
<proteinExistence type="predicted"/>
<evidence type="ECO:0000259" key="2">
    <source>
        <dbReference type="Pfam" id="PF02311"/>
    </source>
</evidence>
<protein>
    <recommendedName>
        <fullName evidence="2">AraC-type arabinose-binding/dimerisation domain-containing protein</fullName>
    </recommendedName>
</protein>
<evidence type="ECO:0000256" key="1">
    <source>
        <dbReference type="ARBA" id="ARBA00023125"/>
    </source>
</evidence>
<dbReference type="SUPFAM" id="SSF51182">
    <property type="entry name" value="RmlC-like cupins"/>
    <property type="match status" value="1"/>
</dbReference>
<name>A0A1I4D2V5_9HYPH</name>
<evidence type="ECO:0000313" key="4">
    <source>
        <dbReference type="Proteomes" id="UP000323300"/>
    </source>
</evidence>
<organism evidence="3 4">
    <name type="scientific">Neomesorhizobium albiziae</name>
    <dbReference type="NCBI Taxonomy" id="335020"/>
    <lineage>
        <taxon>Bacteria</taxon>
        <taxon>Pseudomonadati</taxon>
        <taxon>Pseudomonadota</taxon>
        <taxon>Alphaproteobacteria</taxon>
        <taxon>Hyphomicrobiales</taxon>
        <taxon>Phyllobacteriaceae</taxon>
        <taxon>Neomesorhizobium</taxon>
    </lineage>
</organism>
<keyword evidence="4" id="KW-1185">Reference proteome</keyword>
<dbReference type="Pfam" id="PF02311">
    <property type="entry name" value="AraC_binding"/>
    <property type="match status" value="1"/>
</dbReference>
<dbReference type="GO" id="GO:0003677">
    <property type="term" value="F:DNA binding"/>
    <property type="evidence" value="ECO:0007669"/>
    <property type="project" value="UniProtKB-KW"/>
</dbReference>
<dbReference type="InterPro" id="IPR011051">
    <property type="entry name" value="RmlC_Cupin_sf"/>
</dbReference>